<dbReference type="GO" id="GO:0051536">
    <property type="term" value="F:iron-sulfur cluster binding"/>
    <property type="evidence" value="ECO:0007669"/>
    <property type="project" value="UniProtKB-KW"/>
</dbReference>
<dbReference type="PROSITE" id="PS00198">
    <property type="entry name" value="4FE4S_FER_1"/>
    <property type="match status" value="1"/>
</dbReference>
<organism evidence="5 6">
    <name type="scientific">bacterium (Candidatus Ratteibacteria) CG23_combo_of_CG06-09_8_20_14_all_48_7</name>
    <dbReference type="NCBI Taxonomy" id="2014292"/>
    <lineage>
        <taxon>Bacteria</taxon>
        <taxon>Candidatus Ratteibacteria</taxon>
    </lineage>
</organism>
<evidence type="ECO:0000313" key="6">
    <source>
        <dbReference type="Proteomes" id="UP000230392"/>
    </source>
</evidence>
<evidence type="ECO:0000256" key="1">
    <source>
        <dbReference type="ARBA" id="ARBA00022723"/>
    </source>
</evidence>
<keyword evidence="2" id="KW-0408">Iron</keyword>
<dbReference type="SUPFAM" id="SSF54862">
    <property type="entry name" value="4Fe-4S ferredoxins"/>
    <property type="match status" value="1"/>
</dbReference>
<evidence type="ECO:0000256" key="3">
    <source>
        <dbReference type="ARBA" id="ARBA00023014"/>
    </source>
</evidence>
<dbReference type="Gene3D" id="3.40.50.300">
    <property type="entry name" value="P-loop containing nucleotide triphosphate hydrolases"/>
    <property type="match status" value="1"/>
</dbReference>
<dbReference type="InterPro" id="IPR017900">
    <property type="entry name" value="4Fe4S_Fe_S_CS"/>
</dbReference>
<dbReference type="Pfam" id="PF01656">
    <property type="entry name" value="CbiA"/>
    <property type="match status" value="1"/>
</dbReference>
<dbReference type="InterPro" id="IPR017896">
    <property type="entry name" value="4Fe4S_Fe-S-bd"/>
</dbReference>
<dbReference type="GO" id="GO:0046872">
    <property type="term" value="F:metal ion binding"/>
    <property type="evidence" value="ECO:0007669"/>
    <property type="project" value="UniProtKB-KW"/>
</dbReference>
<dbReference type="PROSITE" id="PS51379">
    <property type="entry name" value="4FE4S_FER_2"/>
    <property type="match status" value="2"/>
</dbReference>
<dbReference type="InterPro" id="IPR027417">
    <property type="entry name" value="P-loop_NTPase"/>
</dbReference>
<evidence type="ECO:0000259" key="4">
    <source>
        <dbReference type="PROSITE" id="PS51379"/>
    </source>
</evidence>
<proteinExistence type="predicted"/>
<dbReference type="Gene3D" id="3.30.70.20">
    <property type="match status" value="1"/>
</dbReference>
<keyword evidence="3" id="KW-0411">Iron-sulfur</keyword>
<protein>
    <submittedName>
        <fullName evidence="5">(4Fe-4S)-binding protein</fullName>
    </submittedName>
</protein>
<feature type="domain" description="4Fe-4S ferredoxin-type" evidence="4">
    <location>
        <begin position="57"/>
        <end position="86"/>
    </location>
</feature>
<gene>
    <name evidence="5" type="ORF">COX46_01275</name>
</gene>
<feature type="non-terminal residue" evidence="5">
    <location>
        <position position="284"/>
    </location>
</feature>
<dbReference type="Pfam" id="PF00037">
    <property type="entry name" value="Fer4"/>
    <property type="match status" value="2"/>
</dbReference>
<keyword evidence="1" id="KW-0479">Metal-binding</keyword>
<accession>A0A2G9YBK1</accession>
<dbReference type="Proteomes" id="UP000230392">
    <property type="component" value="Unassembled WGS sequence"/>
</dbReference>
<reference evidence="5 6" key="1">
    <citation type="submission" date="2017-09" db="EMBL/GenBank/DDBJ databases">
        <title>Depth-based differentiation of microbial function through sediment-hosted aquifers and enrichment of novel symbionts in the deep terrestrial subsurface.</title>
        <authorList>
            <person name="Probst A.J."/>
            <person name="Ladd B."/>
            <person name="Jarett J.K."/>
            <person name="Geller-Mcgrath D.E."/>
            <person name="Sieber C.M."/>
            <person name="Emerson J.B."/>
            <person name="Anantharaman K."/>
            <person name="Thomas B.C."/>
            <person name="Malmstrom R."/>
            <person name="Stieglmeier M."/>
            <person name="Klingl A."/>
            <person name="Woyke T."/>
            <person name="Ryan C.M."/>
            <person name="Banfield J.F."/>
        </authorList>
    </citation>
    <scope>NUCLEOTIDE SEQUENCE [LARGE SCALE GENOMIC DNA]</scope>
    <source>
        <strain evidence="5">CG23_combo_of_CG06-09_8_20_14_all_48_7</strain>
    </source>
</reference>
<dbReference type="AlphaFoldDB" id="A0A2G9YBK1"/>
<evidence type="ECO:0000256" key="2">
    <source>
        <dbReference type="ARBA" id="ARBA00023004"/>
    </source>
</evidence>
<dbReference type="EMBL" id="PCRF01000054">
    <property type="protein sequence ID" value="PIP16600.1"/>
    <property type="molecule type" value="Genomic_DNA"/>
</dbReference>
<dbReference type="PANTHER" id="PTHR43063:SF1">
    <property type="entry name" value="4FE-4S CLUSTER CONTAINING PARA FAMILY ATPASE PROTEIN"/>
    <property type="match status" value="1"/>
</dbReference>
<dbReference type="CDD" id="cd03110">
    <property type="entry name" value="SIMIBI_bact_arch"/>
    <property type="match status" value="1"/>
</dbReference>
<comment type="caution">
    <text evidence="5">The sequence shown here is derived from an EMBL/GenBank/DDBJ whole genome shotgun (WGS) entry which is preliminary data.</text>
</comment>
<sequence length="284" mass="31242">MIISVASGKGGTGKTTIAVNLTLSLKNVQILDCDVEEPNAHIFIKPDIKEKKPVYIPIPEIDEAKCSYCGKCREVCAYNAIAVIPPGDNSKKGSVLVFPHLCHGCGACSLLCPQKAIREVNKEIGVIEIGEAQDIQFIHGRLNVGEVMSPPLIRQVKKHVDSTRTVIIDVPPGTSCPVIAAVKNSDFCVLVTEPTPFGLNDLILAVEVLQKIKIPFGVVINRSDLGDKKVDEYCKKEKIPILMQIPFKKEIAVSYSKGIPIIEVLPEYKERFQDLFNRIKKIKS</sequence>
<dbReference type="InterPro" id="IPR002586">
    <property type="entry name" value="CobQ/CobB/MinD/ParA_Nub-bd_dom"/>
</dbReference>
<evidence type="ECO:0000313" key="5">
    <source>
        <dbReference type="EMBL" id="PIP16600.1"/>
    </source>
</evidence>
<dbReference type="PANTHER" id="PTHR43063">
    <property type="entry name" value="4FE-4S CLUSTER CONTAINING PARA FAMILY ATPASE PROTEIN"/>
    <property type="match status" value="1"/>
</dbReference>
<name>A0A2G9YBK1_9BACT</name>
<dbReference type="SUPFAM" id="SSF52540">
    <property type="entry name" value="P-loop containing nucleoside triphosphate hydrolases"/>
    <property type="match status" value="1"/>
</dbReference>
<feature type="domain" description="4Fe-4S ferredoxin-type" evidence="4">
    <location>
        <begin position="93"/>
        <end position="122"/>
    </location>
</feature>